<evidence type="ECO:0000313" key="12">
    <source>
        <dbReference type="Proteomes" id="UP000262825"/>
    </source>
</evidence>
<feature type="transmembrane region" description="Helical" evidence="9">
    <location>
        <begin position="164"/>
        <end position="185"/>
    </location>
</feature>
<comment type="function">
    <text evidence="7">MFS antiporter that does not display functional linkage as drug transporter and performs functions that significantly affect biofilm development and virulence. No substrate for transport has been identified yet, but plays an important role in the growth in the host.</text>
</comment>
<evidence type="ECO:0000256" key="3">
    <source>
        <dbReference type="ARBA" id="ARBA00022692"/>
    </source>
</evidence>
<feature type="transmembrane region" description="Helical" evidence="9">
    <location>
        <begin position="433"/>
        <end position="454"/>
    </location>
</feature>
<dbReference type="GO" id="GO:0045121">
    <property type="term" value="C:membrane raft"/>
    <property type="evidence" value="ECO:0007669"/>
    <property type="project" value="UniProtKB-ARBA"/>
</dbReference>
<evidence type="ECO:0000256" key="1">
    <source>
        <dbReference type="ARBA" id="ARBA00004141"/>
    </source>
</evidence>
<evidence type="ECO:0000313" key="11">
    <source>
        <dbReference type="EMBL" id="SSD61763.1"/>
    </source>
</evidence>
<dbReference type="InterPro" id="IPR036259">
    <property type="entry name" value="MFS_trans_sf"/>
</dbReference>
<dbReference type="PANTHER" id="PTHR23502:SF51">
    <property type="entry name" value="QUINIDINE RESISTANCE PROTEIN 1-RELATED"/>
    <property type="match status" value="1"/>
</dbReference>
<keyword evidence="4 9" id="KW-1133">Transmembrane helix</keyword>
<evidence type="ECO:0000256" key="4">
    <source>
        <dbReference type="ARBA" id="ARBA00022989"/>
    </source>
</evidence>
<keyword evidence="3 9" id="KW-0812">Transmembrane</keyword>
<feature type="transmembrane region" description="Helical" evidence="9">
    <location>
        <begin position="197"/>
        <end position="222"/>
    </location>
</feature>
<reference evidence="12" key="1">
    <citation type="submission" date="2018-06" db="EMBL/GenBank/DDBJ databases">
        <authorList>
            <person name="Guldener U."/>
        </authorList>
    </citation>
    <scope>NUCLEOTIDE SEQUENCE [LARGE SCALE GENOMIC DNA]</scope>
    <source>
        <strain evidence="12">UTAD17</strain>
    </source>
</reference>
<protein>
    <submittedName>
        <fullName evidence="11">Related to Quinidine resistance protein 2</fullName>
    </submittedName>
</protein>
<dbReference type="Gene3D" id="1.20.1720.10">
    <property type="entry name" value="Multidrug resistance protein D"/>
    <property type="match status" value="1"/>
</dbReference>
<dbReference type="Proteomes" id="UP000262825">
    <property type="component" value="Unassembled WGS sequence"/>
</dbReference>
<evidence type="ECO:0000256" key="7">
    <source>
        <dbReference type="ARBA" id="ARBA00053949"/>
    </source>
</evidence>
<accession>A0A376BAQ4</accession>
<feature type="transmembrane region" description="Helical" evidence="9">
    <location>
        <begin position="466"/>
        <end position="488"/>
    </location>
</feature>
<comment type="subcellular location">
    <subcellularLocation>
        <location evidence="1">Membrane</location>
        <topology evidence="1">Multi-pass membrane protein</topology>
    </subcellularLocation>
</comment>
<feature type="region of interest" description="Disordered" evidence="8">
    <location>
        <begin position="14"/>
        <end position="49"/>
    </location>
</feature>
<feature type="transmembrane region" description="Helical" evidence="9">
    <location>
        <begin position="500"/>
        <end position="519"/>
    </location>
</feature>
<evidence type="ECO:0000259" key="10">
    <source>
        <dbReference type="PROSITE" id="PS50850"/>
    </source>
</evidence>
<dbReference type="GO" id="GO:0005886">
    <property type="term" value="C:plasma membrane"/>
    <property type="evidence" value="ECO:0007669"/>
    <property type="project" value="UniProtKB-ARBA"/>
</dbReference>
<evidence type="ECO:0000256" key="2">
    <source>
        <dbReference type="ARBA" id="ARBA00022448"/>
    </source>
</evidence>
<dbReference type="PROSITE" id="PS50850">
    <property type="entry name" value="MFS"/>
    <property type="match status" value="1"/>
</dbReference>
<dbReference type="VEuPathDB" id="FungiDB:SCODWIG_03524"/>
<sequence length="558" mass="61198">MNLTKNDCVLINFNNRPSQDVNNSQGQAEPSETNNMTNANPDSLISHGDETTQDITKTATSEYSAFSKNEKYVFVFLCASTAVFSTIAAPIYYPALRIIEQDFHIDEELVNVSVVVYFIFQGLSPTLVGAVADTYGRRPVVLTSLTIYFCACIGLARAKTYAQILVLRCLQSAGISPVIAVNNSIMGDIATSAERGGYVGLTSGFQVIGTAFGSLIGAGLTATWGWRSIFWFLTIGSGVSLLSASVFLPESKRSIVGNGSIVPKLLLNRAPILYFGSIGKKIKNPDYDTLEVNSPLKLLGFIDVFKRKELAILLWVSGIQFSCWTVHLTTLSSVLSSVYGLSTAKVGLCYLPAGICTLLSVVSAGRLLNWNYKRRMSKYKEWAHNNENIIDSSLPEHRFNIYKTRLELAFIPIILSAIGFITAGWLMTYKVNLGAVLVFSGFACLFCNCILTFTNTLMVDLYPGKSSIASGCVNFSRCILSAILIAALSKMLEKMKPGGTFTFISGLATLSSVLLMITIKRGPYWEYKRNLKNPNFKSVNGAEVTEKEQVKEEEIEKK</sequence>
<feature type="transmembrane region" description="Helical" evidence="9">
    <location>
        <begin position="139"/>
        <end position="158"/>
    </location>
</feature>
<feature type="transmembrane region" description="Helical" evidence="9">
    <location>
        <begin position="408"/>
        <end position="427"/>
    </location>
</feature>
<keyword evidence="12" id="KW-1185">Reference proteome</keyword>
<dbReference type="OrthoDB" id="440553at2759"/>
<evidence type="ECO:0000256" key="5">
    <source>
        <dbReference type="ARBA" id="ARBA00023136"/>
    </source>
</evidence>
<feature type="domain" description="Major facilitator superfamily (MFS) profile" evidence="10">
    <location>
        <begin position="74"/>
        <end position="523"/>
    </location>
</feature>
<feature type="transmembrane region" description="Helical" evidence="9">
    <location>
        <begin position="112"/>
        <end position="132"/>
    </location>
</feature>
<feature type="transmembrane region" description="Helical" evidence="9">
    <location>
        <begin position="310"/>
        <end position="330"/>
    </location>
</feature>
<dbReference type="CDD" id="cd17323">
    <property type="entry name" value="MFS_Tpo1_MDR_like"/>
    <property type="match status" value="1"/>
</dbReference>
<keyword evidence="5 9" id="KW-0472">Membrane</keyword>
<dbReference type="FunFam" id="1.20.1250.20:FF:000172">
    <property type="entry name" value="MFS multidrug resistance transporter"/>
    <property type="match status" value="1"/>
</dbReference>
<dbReference type="Gene3D" id="1.20.1250.20">
    <property type="entry name" value="MFS general substrate transporter like domains"/>
    <property type="match status" value="1"/>
</dbReference>
<evidence type="ECO:0000256" key="9">
    <source>
        <dbReference type="SAM" id="Phobius"/>
    </source>
</evidence>
<dbReference type="EMBL" id="UFAJ01000878">
    <property type="protein sequence ID" value="SSD61763.1"/>
    <property type="molecule type" value="Genomic_DNA"/>
</dbReference>
<gene>
    <name evidence="11" type="ORF">SCODWIG_03524</name>
</gene>
<dbReference type="AlphaFoldDB" id="A0A376BAQ4"/>
<dbReference type="PANTHER" id="PTHR23502">
    <property type="entry name" value="MAJOR FACILITATOR SUPERFAMILY"/>
    <property type="match status" value="1"/>
</dbReference>
<feature type="transmembrane region" description="Helical" evidence="9">
    <location>
        <begin position="350"/>
        <end position="368"/>
    </location>
</feature>
<feature type="transmembrane region" description="Helical" evidence="9">
    <location>
        <begin position="72"/>
        <end position="92"/>
    </location>
</feature>
<dbReference type="SUPFAM" id="SSF103473">
    <property type="entry name" value="MFS general substrate transporter"/>
    <property type="match status" value="1"/>
</dbReference>
<dbReference type="InterPro" id="IPR020846">
    <property type="entry name" value="MFS_dom"/>
</dbReference>
<organism evidence="11 12">
    <name type="scientific">Saccharomycodes ludwigii</name>
    <dbReference type="NCBI Taxonomy" id="36035"/>
    <lineage>
        <taxon>Eukaryota</taxon>
        <taxon>Fungi</taxon>
        <taxon>Dikarya</taxon>
        <taxon>Ascomycota</taxon>
        <taxon>Saccharomycotina</taxon>
        <taxon>Saccharomycetes</taxon>
        <taxon>Saccharomycodales</taxon>
        <taxon>Saccharomycodaceae</taxon>
        <taxon>Saccharomycodes</taxon>
    </lineage>
</organism>
<evidence type="ECO:0000256" key="6">
    <source>
        <dbReference type="ARBA" id="ARBA00038347"/>
    </source>
</evidence>
<dbReference type="Pfam" id="PF07690">
    <property type="entry name" value="MFS_1"/>
    <property type="match status" value="1"/>
</dbReference>
<dbReference type="GO" id="GO:0055088">
    <property type="term" value="P:lipid homeostasis"/>
    <property type="evidence" value="ECO:0007669"/>
    <property type="project" value="UniProtKB-ARBA"/>
</dbReference>
<dbReference type="InterPro" id="IPR011701">
    <property type="entry name" value="MFS"/>
</dbReference>
<name>A0A376BAQ4_9ASCO</name>
<feature type="transmembrane region" description="Helical" evidence="9">
    <location>
        <begin position="228"/>
        <end position="248"/>
    </location>
</feature>
<dbReference type="GO" id="GO:0001765">
    <property type="term" value="P:membrane raft assembly"/>
    <property type="evidence" value="ECO:0007669"/>
    <property type="project" value="UniProtKB-ARBA"/>
</dbReference>
<comment type="similarity">
    <text evidence="6">Belongs to the major facilitator superfamily. CAR1 family.</text>
</comment>
<dbReference type="GO" id="GO:0022857">
    <property type="term" value="F:transmembrane transporter activity"/>
    <property type="evidence" value="ECO:0007669"/>
    <property type="project" value="InterPro"/>
</dbReference>
<evidence type="ECO:0000256" key="8">
    <source>
        <dbReference type="SAM" id="MobiDB-lite"/>
    </source>
</evidence>
<proteinExistence type="inferred from homology"/>
<feature type="compositionally biased region" description="Polar residues" evidence="8">
    <location>
        <begin position="14"/>
        <end position="43"/>
    </location>
</feature>
<keyword evidence="2" id="KW-0813">Transport</keyword>